<accession>A0A6A5QN05</accession>
<dbReference type="EMBL" id="ML979135">
    <property type="protein sequence ID" value="KAF1917025.1"/>
    <property type="molecule type" value="Genomic_DNA"/>
</dbReference>
<feature type="compositionally biased region" description="Basic and acidic residues" evidence="1">
    <location>
        <begin position="125"/>
        <end position="146"/>
    </location>
</feature>
<keyword evidence="3" id="KW-1185">Reference proteome</keyword>
<protein>
    <submittedName>
        <fullName evidence="2">Uncharacterized protein</fullName>
    </submittedName>
</protein>
<evidence type="ECO:0000313" key="3">
    <source>
        <dbReference type="Proteomes" id="UP000800096"/>
    </source>
</evidence>
<dbReference type="Proteomes" id="UP000800096">
    <property type="component" value="Unassembled WGS sequence"/>
</dbReference>
<dbReference type="AlphaFoldDB" id="A0A6A5QN05"/>
<organism evidence="2 3">
    <name type="scientific">Ampelomyces quisqualis</name>
    <name type="common">Powdery mildew agent</name>
    <dbReference type="NCBI Taxonomy" id="50730"/>
    <lineage>
        <taxon>Eukaryota</taxon>
        <taxon>Fungi</taxon>
        <taxon>Dikarya</taxon>
        <taxon>Ascomycota</taxon>
        <taxon>Pezizomycotina</taxon>
        <taxon>Dothideomycetes</taxon>
        <taxon>Pleosporomycetidae</taxon>
        <taxon>Pleosporales</taxon>
        <taxon>Pleosporineae</taxon>
        <taxon>Phaeosphaeriaceae</taxon>
        <taxon>Ampelomyces</taxon>
    </lineage>
</organism>
<evidence type="ECO:0000256" key="1">
    <source>
        <dbReference type="SAM" id="MobiDB-lite"/>
    </source>
</evidence>
<feature type="region of interest" description="Disordered" evidence="1">
    <location>
        <begin position="70"/>
        <end position="146"/>
    </location>
</feature>
<gene>
    <name evidence="2" type="ORF">BDU57DRAFT_449018</name>
</gene>
<evidence type="ECO:0000313" key="2">
    <source>
        <dbReference type="EMBL" id="KAF1917025.1"/>
    </source>
</evidence>
<dbReference type="OrthoDB" id="5408734at2759"/>
<reference evidence="2" key="1">
    <citation type="journal article" date="2020" name="Stud. Mycol.">
        <title>101 Dothideomycetes genomes: a test case for predicting lifestyles and emergence of pathogens.</title>
        <authorList>
            <person name="Haridas S."/>
            <person name="Albert R."/>
            <person name="Binder M."/>
            <person name="Bloem J."/>
            <person name="Labutti K."/>
            <person name="Salamov A."/>
            <person name="Andreopoulos B."/>
            <person name="Baker S."/>
            <person name="Barry K."/>
            <person name="Bills G."/>
            <person name="Bluhm B."/>
            <person name="Cannon C."/>
            <person name="Castanera R."/>
            <person name="Culley D."/>
            <person name="Daum C."/>
            <person name="Ezra D."/>
            <person name="Gonzalez J."/>
            <person name="Henrissat B."/>
            <person name="Kuo A."/>
            <person name="Liang C."/>
            <person name="Lipzen A."/>
            <person name="Lutzoni F."/>
            <person name="Magnuson J."/>
            <person name="Mondo S."/>
            <person name="Nolan M."/>
            <person name="Ohm R."/>
            <person name="Pangilinan J."/>
            <person name="Park H.-J."/>
            <person name="Ramirez L."/>
            <person name="Alfaro M."/>
            <person name="Sun H."/>
            <person name="Tritt A."/>
            <person name="Yoshinaga Y."/>
            <person name="Zwiers L.-H."/>
            <person name="Turgeon B."/>
            <person name="Goodwin S."/>
            <person name="Spatafora J."/>
            <person name="Crous P."/>
            <person name="Grigoriev I."/>
        </authorList>
    </citation>
    <scope>NUCLEOTIDE SEQUENCE</scope>
    <source>
        <strain evidence="2">HMLAC05119</strain>
    </source>
</reference>
<sequence>MENPDLAWKQGWKPNNRPQSTVAKNFMTELDSLFRLDGDLDSLDKNILEKKQAVSTQTQELEALEARLRAAEDRLKQATTSSPSRRPDAPRRSPLQPAFPPADGSSAQMPPAGAPPSTPTASPHHTADYVLVERPRSPRPVGAEKA</sequence>
<proteinExistence type="predicted"/>
<feature type="region of interest" description="Disordered" evidence="1">
    <location>
        <begin position="1"/>
        <end position="20"/>
    </location>
</feature>
<name>A0A6A5QN05_AMPQU</name>